<dbReference type="Pfam" id="PF00225">
    <property type="entry name" value="Kinesin"/>
    <property type="match status" value="1"/>
</dbReference>
<dbReference type="PROSITE" id="PS50067">
    <property type="entry name" value="KINESIN_MOTOR_2"/>
    <property type="match status" value="1"/>
</dbReference>
<reference evidence="14" key="1">
    <citation type="submission" date="2025-08" db="UniProtKB">
        <authorList>
            <consortium name="RefSeq"/>
        </authorList>
    </citation>
    <scope>IDENTIFICATION</scope>
    <source>
        <tissue evidence="14">Gonads</tissue>
    </source>
</reference>
<dbReference type="OrthoDB" id="3176171at2759"/>
<evidence type="ECO:0000313" key="14">
    <source>
        <dbReference type="RefSeq" id="XP_030763065.1"/>
    </source>
</evidence>
<dbReference type="RefSeq" id="XP_030763065.1">
    <property type="nucleotide sequence ID" value="XM_030907205.1"/>
</dbReference>
<feature type="region of interest" description="Disordered" evidence="11">
    <location>
        <begin position="78"/>
        <end position="127"/>
    </location>
</feature>
<feature type="coiled-coil region" evidence="10">
    <location>
        <begin position="141"/>
        <end position="339"/>
    </location>
</feature>
<evidence type="ECO:0000313" key="13">
    <source>
        <dbReference type="Proteomes" id="UP000504635"/>
    </source>
</evidence>
<comment type="similarity">
    <text evidence="2">Belongs to the TRAFAC class myosin-kinesin ATPase superfamily. Kinesin family. KIN-14 subfamily.</text>
</comment>
<dbReference type="CDD" id="cd01366">
    <property type="entry name" value="KISc_C_terminal"/>
    <property type="match status" value="1"/>
</dbReference>
<dbReference type="InterPro" id="IPR027640">
    <property type="entry name" value="Kinesin-like_fam"/>
</dbReference>
<evidence type="ECO:0000256" key="9">
    <source>
        <dbReference type="RuleBase" id="RU000394"/>
    </source>
</evidence>
<comment type="subcellular location">
    <subcellularLocation>
        <location evidence="1">Cytoplasm</location>
        <location evidence="1">Cytoskeleton</location>
    </subcellularLocation>
</comment>
<dbReference type="SMART" id="SM00129">
    <property type="entry name" value="KISc"/>
    <property type="match status" value="1"/>
</dbReference>
<name>A0A6J2YJM4_SITOR</name>
<keyword evidence="5 8" id="KW-0067">ATP-binding</keyword>
<keyword evidence="6 8" id="KW-0505">Motor protein</keyword>
<evidence type="ECO:0000256" key="11">
    <source>
        <dbReference type="SAM" id="MobiDB-lite"/>
    </source>
</evidence>
<evidence type="ECO:0000256" key="8">
    <source>
        <dbReference type="PROSITE-ProRule" id="PRU00283"/>
    </source>
</evidence>
<keyword evidence="3 9" id="KW-0493">Microtubule</keyword>
<dbReference type="Proteomes" id="UP000504635">
    <property type="component" value="Unplaced"/>
</dbReference>
<dbReference type="InterPro" id="IPR027417">
    <property type="entry name" value="P-loop_NTPase"/>
</dbReference>
<dbReference type="PANTHER" id="PTHR47972">
    <property type="entry name" value="KINESIN-LIKE PROTEIN KLP-3"/>
    <property type="match status" value="1"/>
</dbReference>
<feature type="binding site" evidence="8">
    <location>
        <begin position="431"/>
        <end position="438"/>
    </location>
    <ligand>
        <name>ATP</name>
        <dbReference type="ChEBI" id="CHEBI:30616"/>
    </ligand>
</feature>
<evidence type="ECO:0000256" key="3">
    <source>
        <dbReference type="ARBA" id="ARBA00022701"/>
    </source>
</evidence>
<dbReference type="PANTHER" id="PTHR47972:SF45">
    <property type="entry name" value="PROTEIN CLARET SEGREGATIONAL"/>
    <property type="match status" value="1"/>
</dbReference>
<feature type="compositionally biased region" description="Polar residues" evidence="11">
    <location>
        <begin position="87"/>
        <end position="106"/>
    </location>
</feature>
<dbReference type="InterPro" id="IPR036961">
    <property type="entry name" value="Kinesin_motor_dom_sf"/>
</dbReference>
<evidence type="ECO:0000256" key="2">
    <source>
        <dbReference type="ARBA" id="ARBA00010899"/>
    </source>
</evidence>
<evidence type="ECO:0000256" key="6">
    <source>
        <dbReference type="ARBA" id="ARBA00023175"/>
    </source>
</evidence>
<dbReference type="SUPFAM" id="SSF52540">
    <property type="entry name" value="P-loop containing nucleoside triphosphate hydrolases"/>
    <property type="match status" value="1"/>
</dbReference>
<proteinExistence type="inferred from homology"/>
<dbReference type="AlphaFoldDB" id="A0A6J2YJM4"/>
<keyword evidence="10" id="KW-0175">Coiled coil</keyword>
<dbReference type="KEGG" id="soy:115887729"/>
<dbReference type="PRINTS" id="PR00380">
    <property type="entry name" value="KINESINHEAVY"/>
</dbReference>
<dbReference type="GO" id="GO:0007018">
    <property type="term" value="P:microtubule-based movement"/>
    <property type="evidence" value="ECO:0007669"/>
    <property type="project" value="InterPro"/>
</dbReference>
<dbReference type="InterPro" id="IPR001752">
    <property type="entry name" value="Kinesin_motor_dom"/>
</dbReference>
<keyword evidence="7" id="KW-0206">Cytoskeleton</keyword>
<evidence type="ECO:0000259" key="12">
    <source>
        <dbReference type="PROSITE" id="PS50067"/>
    </source>
</evidence>
<gene>
    <name evidence="14" type="primary">LOC115887729</name>
</gene>
<dbReference type="FunCoup" id="A0A6J2YJM4">
    <property type="interactions" value="789"/>
</dbReference>
<evidence type="ECO:0000256" key="1">
    <source>
        <dbReference type="ARBA" id="ARBA00004245"/>
    </source>
</evidence>
<dbReference type="PROSITE" id="PS00411">
    <property type="entry name" value="KINESIN_MOTOR_1"/>
    <property type="match status" value="1"/>
</dbReference>
<dbReference type="GO" id="GO:0005874">
    <property type="term" value="C:microtubule"/>
    <property type="evidence" value="ECO:0007669"/>
    <property type="project" value="UniProtKB-KW"/>
</dbReference>
<keyword evidence="13" id="KW-1185">Reference proteome</keyword>
<dbReference type="GeneID" id="115887729"/>
<sequence>MSSKIPKSSFKPVFGSRALGTIAENGANRPKEAPASFSRVFSVPGLRRRSKSVTDLRSVISQPLTDFRALRSQNLLKKDVQNENKHNGTSKATFRNPTKSTTSKTVTGAKRANPAGVMHDDGPPKPKVARKIPDWDYKGRFHQLNEKYTQAQESIKTMKEKISGFEYIENSYETTRKEAEELAQAKAALVEKCETLTLENANLRVRVEKIQTDLNLLETSHKTLEEKATALEESNVKLTDEKEKNTKDIIRLTGSLNELTEFHDNLKKEHAELSHNHKELQEKYKLFCEENKDLLKALSTSEKKVKKLEAESEAQNNELQHLQAERRRLHNVIQDLKGNIRVFCRVRPPISSAEIDLLQCSITFVDNNGLDIRKSRESVSQITGKPQETKGEFTFDRVFSTESTQEEVFEDLAQLVQSALDGYNVCVFAYGQTGSGKTYTMQGGNGSPGMIPRTIDLIFKNIEELNKSGWKYNVQASFLEIYNENIRDLLNINNSQKLEIYHNEGKGTTVTNLTIQPMDSAVELKQYMTLAHRNRATAATDFNEHSSRSHAVTKIYLEGTLEDQNIVLKGSINLVDLAGSESAKTTVNDERLTETKNINRSLATLGDVISALYCKSKHIPYRNSKLTYLLQSSLGGNSKTLMVVNVAPFEECFNESISSLRFAAKVKEVKTGSKRNKMALSQPAMKF</sequence>
<dbReference type="GO" id="GO:0005524">
    <property type="term" value="F:ATP binding"/>
    <property type="evidence" value="ECO:0007669"/>
    <property type="project" value="UniProtKB-UniRule"/>
</dbReference>
<dbReference type="Gene3D" id="3.40.850.10">
    <property type="entry name" value="Kinesin motor domain"/>
    <property type="match status" value="1"/>
</dbReference>
<dbReference type="InterPro" id="IPR019821">
    <property type="entry name" value="Kinesin_motor_CS"/>
</dbReference>
<dbReference type="InParanoid" id="A0A6J2YJM4"/>
<protein>
    <recommendedName>
        <fullName evidence="9">Kinesin-like protein</fullName>
    </recommendedName>
</protein>
<evidence type="ECO:0000256" key="10">
    <source>
        <dbReference type="SAM" id="Coils"/>
    </source>
</evidence>
<evidence type="ECO:0000256" key="4">
    <source>
        <dbReference type="ARBA" id="ARBA00022741"/>
    </source>
</evidence>
<feature type="domain" description="Kinesin motor" evidence="12">
    <location>
        <begin position="339"/>
        <end position="669"/>
    </location>
</feature>
<keyword evidence="7" id="KW-0963">Cytoplasm</keyword>
<accession>A0A6J2YJM4</accession>
<evidence type="ECO:0000256" key="5">
    <source>
        <dbReference type="ARBA" id="ARBA00022840"/>
    </source>
</evidence>
<keyword evidence="4 8" id="KW-0547">Nucleotide-binding</keyword>
<evidence type="ECO:0000256" key="7">
    <source>
        <dbReference type="ARBA" id="ARBA00023212"/>
    </source>
</evidence>
<dbReference type="GO" id="GO:0008017">
    <property type="term" value="F:microtubule binding"/>
    <property type="evidence" value="ECO:0007669"/>
    <property type="project" value="InterPro"/>
</dbReference>
<dbReference type="GO" id="GO:0003777">
    <property type="term" value="F:microtubule motor activity"/>
    <property type="evidence" value="ECO:0007669"/>
    <property type="project" value="InterPro"/>
</dbReference>
<organism evidence="13 14">
    <name type="scientific">Sitophilus oryzae</name>
    <name type="common">Rice weevil</name>
    <name type="synonym">Curculio oryzae</name>
    <dbReference type="NCBI Taxonomy" id="7048"/>
    <lineage>
        <taxon>Eukaryota</taxon>
        <taxon>Metazoa</taxon>
        <taxon>Ecdysozoa</taxon>
        <taxon>Arthropoda</taxon>
        <taxon>Hexapoda</taxon>
        <taxon>Insecta</taxon>
        <taxon>Pterygota</taxon>
        <taxon>Neoptera</taxon>
        <taxon>Endopterygota</taxon>
        <taxon>Coleoptera</taxon>
        <taxon>Polyphaga</taxon>
        <taxon>Cucujiformia</taxon>
        <taxon>Curculionidae</taxon>
        <taxon>Dryophthorinae</taxon>
        <taxon>Sitophilus</taxon>
    </lineage>
</organism>